<organism evidence="22 23">
    <name type="scientific">Cucurbita argyrosperma subsp. sororia</name>
    <dbReference type="NCBI Taxonomy" id="37648"/>
    <lineage>
        <taxon>Eukaryota</taxon>
        <taxon>Viridiplantae</taxon>
        <taxon>Streptophyta</taxon>
        <taxon>Embryophyta</taxon>
        <taxon>Tracheophyta</taxon>
        <taxon>Spermatophyta</taxon>
        <taxon>Magnoliopsida</taxon>
        <taxon>eudicotyledons</taxon>
        <taxon>Gunneridae</taxon>
        <taxon>Pentapetalae</taxon>
        <taxon>rosids</taxon>
        <taxon>fabids</taxon>
        <taxon>Cucurbitales</taxon>
        <taxon>Cucurbitaceae</taxon>
        <taxon>Cucurbiteae</taxon>
        <taxon>Cucurbita</taxon>
    </lineage>
</organism>
<dbReference type="PROSITE" id="PS50176">
    <property type="entry name" value="ARM_REPEAT"/>
    <property type="match status" value="3"/>
</dbReference>
<dbReference type="GO" id="GO:0008017">
    <property type="term" value="F:microtubule binding"/>
    <property type="evidence" value="ECO:0007669"/>
    <property type="project" value="InterPro"/>
</dbReference>
<feature type="coiled-coil region" evidence="19">
    <location>
        <begin position="344"/>
        <end position="433"/>
    </location>
</feature>
<evidence type="ECO:0000313" key="23">
    <source>
        <dbReference type="Proteomes" id="UP000685013"/>
    </source>
</evidence>
<evidence type="ECO:0000256" key="7">
    <source>
        <dbReference type="ARBA" id="ARBA00022490"/>
    </source>
</evidence>
<keyword evidence="5" id="KW-0217">Developmental protein</keyword>
<dbReference type="GO" id="GO:0055028">
    <property type="term" value="C:cortical microtubule"/>
    <property type="evidence" value="ECO:0007669"/>
    <property type="project" value="UniProtKB-ARBA"/>
</dbReference>
<feature type="region of interest" description="Disordered" evidence="20">
    <location>
        <begin position="165"/>
        <end position="194"/>
    </location>
</feature>
<feature type="repeat" description="ARM" evidence="18">
    <location>
        <begin position="1188"/>
        <end position="1230"/>
    </location>
</feature>
<keyword evidence="13" id="KW-1133">Transmembrane helix</keyword>
<dbReference type="InterPro" id="IPR019133">
    <property type="entry name" value="MIC60"/>
</dbReference>
<feature type="compositionally biased region" description="Basic and acidic residues" evidence="20">
    <location>
        <begin position="223"/>
        <end position="232"/>
    </location>
</feature>
<keyword evidence="17" id="KW-0961">Cell wall biogenesis/degradation</keyword>
<feature type="region of interest" description="Disordered" evidence="20">
    <location>
        <begin position="1"/>
        <end position="24"/>
    </location>
</feature>
<dbReference type="EMBL" id="JAGKQH010000003">
    <property type="protein sequence ID" value="KAG6604015.1"/>
    <property type="molecule type" value="Genomic_DNA"/>
</dbReference>
<feature type="domain" description="C2" evidence="21">
    <location>
        <begin position="2664"/>
        <end position="2781"/>
    </location>
</feature>
<evidence type="ECO:0000256" key="4">
    <source>
        <dbReference type="ARBA" id="ARBA00010877"/>
    </source>
</evidence>
<gene>
    <name evidence="22" type="primary">CSI1</name>
    <name evidence="22" type="ORF">SDJN03_04624</name>
</gene>
<dbReference type="FunFam" id="1.25.10.10:FF:000442">
    <property type="entry name" value="Coatomer beta subunit"/>
    <property type="match status" value="1"/>
</dbReference>
<dbReference type="PROSITE" id="PS50004">
    <property type="entry name" value="C2"/>
    <property type="match status" value="1"/>
</dbReference>
<dbReference type="GO" id="GO:0005886">
    <property type="term" value="C:plasma membrane"/>
    <property type="evidence" value="ECO:0007669"/>
    <property type="project" value="UniProtKB-SubCell"/>
</dbReference>
<keyword evidence="7" id="KW-0963">Cytoplasm</keyword>
<evidence type="ECO:0000256" key="10">
    <source>
        <dbReference type="ARBA" id="ARBA00022737"/>
    </source>
</evidence>
<evidence type="ECO:0000256" key="18">
    <source>
        <dbReference type="PROSITE-ProRule" id="PRU00259"/>
    </source>
</evidence>
<dbReference type="InterPro" id="IPR058678">
    <property type="entry name" value="ARM_PUB"/>
</dbReference>
<proteinExistence type="inferred from homology"/>
<feature type="region of interest" description="Disordered" evidence="20">
    <location>
        <begin position="208"/>
        <end position="237"/>
    </location>
</feature>
<feature type="compositionally biased region" description="Polar residues" evidence="20">
    <location>
        <begin position="208"/>
        <end position="222"/>
    </location>
</feature>
<feature type="repeat" description="ARM" evidence="18">
    <location>
        <begin position="845"/>
        <end position="880"/>
    </location>
</feature>
<dbReference type="SMART" id="SM00239">
    <property type="entry name" value="C2"/>
    <property type="match status" value="1"/>
</dbReference>
<evidence type="ECO:0000259" key="21">
    <source>
        <dbReference type="PROSITE" id="PS50004"/>
    </source>
</evidence>
<evidence type="ECO:0000256" key="8">
    <source>
        <dbReference type="ARBA" id="ARBA00022604"/>
    </source>
</evidence>
<dbReference type="GO" id="GO:2001006">
    <property type="term" value="P:regulation of cellulose biosynthetic process"/>
    <property type="evidence" value="ECO:0007669"/>
    <property type="project" value="InterPro"/>
</dbReference>
<dbReference type="Pfam" id="PF09731">
    <property type="entry name" value="Mitofilin"/>
    <property type="match status" value="1"/>
</dbReference>
<keyword evidence="8" id="KW-0341">Growth regulation</keyword>
<keyword evidence="11" id="KW-0999">Mitochondrion inner membrane</keyword>
<feature type="compositionally biased region" description="Polar residues" evidence="20">
    <location>
        <begin position="170"/>
        <end position="179"/>
    </location>
</feature>
<dbReference type="GO" id="GO:0051211">
    <property type="term" value="P:anisotropic cell growth"/>
    <property type="evidence" value="ECO:0007669"/>
    <property type="project" value="InterPro"/>
</dbReference>
<evidence type="ECO:0000256" key="5">
    <source>
        <dbReference type="ARBA" id="ARBA00022473"/>
    </source>
</evidence>
<dbReference type="GO" id="GO:0005743">
    <property type="term" value="C:mitochondrial inner membrane"/>
    <property type="evidence" value="ECO:0007669"/>
    <property type="project" value="UniProtKB-SubCell"/>
</dbReference>
<dbReference type="Proteomes" id="UP000685013">
    <property type="component" value="Chromosome 3"/>
</dbReference>
<dbReference type="PANTHER" id="PTHR46369">
    <property type="entry name" value="PROTEIN CELLULOSE SYNTHASE INTERACTIVE 1"/>
    <property type="match status" value="1"/>
</dbReference>
<dbReference type="Pfam" id="PF00514">
    <property type="entry name" value="Arm"/>
    <property type="match status" value="1"/>
</dbReference>
<keyword evidence="19" id="KW-0175">Coiled coil</keyword>
<feature type="region of interest" description="Disordered" evidence="20">
    <location>
        <begin position="37"/>
        <end position="58"/>
    </location>
</feature>
<accession>A0AAV6NZH1</accession>
<dbReference type="SMART" id="SM00185">
    <property type="entry name" value="ARM"/>
    <property type="match status" value="19"/>
</dbReference>
<dbReference type="FunFam" id="1.25.10.10:FF:001217">
    <property type="entry name" value="Protein CELLULOSE SYNTHASE INTERACTIVE 1"/>
    <property type="match status" value="1"/>
</dbReference>
<dbReference type="FunFam" id="1.25.10.10:FF:000875">
    <property type="entry name" value="Protein CELLULOSE SYNTHASE INTERACTIVE 1"/>
    <property type="match status" value="1"/>
</dbReference>
<evidence type="ECO:0000256" key="1">
    <source>
        <dbReference type="ARBA" id="ARBA00004245"/>
    </source>
</evidence>
<dbReference type="PANTHER" id="PTHR46369:SF2">
    <property type="entry name" value="PROTEIN CELLULOSE SYNTHASE INTERACTIVE 1"/>
    <property type="match status" value="1"/>
</dbReference>
<dbReference type="Pfam" id="PF00168">
    <property type="entry name" value="C2"/>
    <property type="match status" value="1"/>
</dbReference>
<evidence type="ECO:0000256" key="19">
    <source>
        <dbReference type="SAM" id="Coils"/>
    </source>
</evidence>
<name>A0AAV6NZH1_9ROSI</name>
<dbReference type="GO" id="GO:0010330">
    <property type="term" value="C:cellulose synthase complex"/>
    <property type="evidence" value="ECO:0007669"/>
    <property type="project" value="InterPro"/>
</dbReference>
<comment type="subcellular location">
    <subcellularLocation>
        <location evidence="3">Cell membrane</location>
        <topology evidence="3">Peripheral membrane protein</topology>
        <orientation evidence="3">Cytoplasmic side</orientation>
    </subcellularLocation>
    <subcellularLocation>
        <location evidence="1">Cytoplasm</location>
        <location evidence="1">Cytoskeleton</location>
    </subcellularLocation>
    <subcellularLocation>
        <location evidence="2">Mitochondrion inner membrane</location>
    </subcellularLocation>
</comment>
<keyword evidence="9" id="KW-0812">Transmembrane</keyword>
<comment type="similarity">
    <text evidence="4">Belongs to the MICOS complex subunit Mic60 family.</text>
</comment>
<dbReference type="InterPro" id="IPR044297">
    <property type="entry name" value="CSI1/2/3"/>
</dbReference>
<evidence type="ECO:0000256" key="15">
    <source>
        <dbReference type="ARBA" id="ARBA00023136"/>
    </source>
</evidence>
<evidence type="ECO:0000256" key="13">
    <source>
        <dbReference type="ARBA" id="ARBA00022989"/>
    </source>
</evidence>
<dbReference type="Pfam" id="PF25598">
    <property type="entry name" value="ARM_PUB"/>
    <property type="match status" value="1"/>
</dbReference>
<keyword evidence="14" id="KW-0496">Mitochondrion</keyword>
<evidence type="ECO:0000256" key="20">
    <source>
        <dbReference type="SAM" id="MobiDB-lite"/>
    </source>
</evidence>
<keyword evidence="23" id="KW-1185">Reference proteome</keyword>
<feature type="repeat" description="ARM" evidence="18">
    <location>
        <begin position="1849"/>
        <end position="1893"/>
    </location>
</feature>
<protein>
    <submittedName>
        <fullName evidence="22">Protein CELLULOSE SYNTHASE INTERACTIVE 1</fullName>
    </submittedName>
</protein>
<feature type="non-terminal residue" evidence="22">
    <location>
        <position position="1"/>
    </location>
</feature>
<evidence type="ECO:0000256" key="16">
    <source>
        <dbReference type="ARBA" id="ARBA00023212"/>
    </source>
</evidence>
<evidence type="ECO:0000256" key="2">
    <source>
        <dbReference type="ARBA" id="ARBA00004273"/>
    </source>
</evidence>
<dbReference type="GO" id="GO:0030244">
    <property type="term" value="P:cellulose biosynthetic process"/>
    <property type="evidence" value="ECO:0007669"/>
    <property type="project" value="UniProtKB-ARBA"/>
</dbReference>
<dbReference type="GO" id="GO:0009832">
    <property type="term" value="P:plant-type cell wall biogenesis"/>
    <property type="evidence" value="ECO:0007669"/>
    <property type="project" value="UniProtKB-ARBA"/>
</dbReference>
<keyword evidence="12" id="KW-0133">Cell shape</keyword>
<reference evidence="22 23" key="1">
    <citation type="journal article" date="2021" name="Hortic Res">
        <title>The domestication of Cucurbita argyrosperma as revealed by the genome of its wild relative.</title>
        <authorList>
            <person name="Barrera-Redondo J."/>
            <person name="Sanchez-de la Vega G."/>
            <person name="Aguirre-Liguori J.A."/>
            <person name="Castellanos-Morales G."/>
            <person name="Gutierrez-Guerrero Y.T."/>
            <person name="Aguirre-Dugua X."/>
            <person name="Aguirre-Planter E."/>
            <person name="Tenaillon M.I."/>
            <person name="Lira-Saade R."/>
            <person name="Eguiarte L.E."/>
        </authorList>
    </citation>
    <scope>NUCLEOTIDE SEQUENCE [LARGE SCALE GENOMIC DNA]</scope>
    <source>
        <strain evidence="22">JBR-2021</strain>
    </source>
</reference>
<comment type="caution">
    <text evidence="22">The sequence shown here is derived from an EMBL/GenBank/DDBJ whole genome shotgun (WGS) entry which is preliminary data.</text>
</comment>
<keyword evidence="6" id="KW-1003">Cell membrane</keyword>
<dbReference type="CDD" id="cd00030">
    <property type="entry name" value="C2"/>
    <property type="match status" value="1"/>
</dbReference>
<evidence type="ECO:0000256" key="12">
    <source>
        <dbReference type="ARBA" id="ARBA00022960"/>
    </source>
</evidence>
<dbReference type="InterPro" id="IPR000008">
    <property type="entry name" value="C2_dom"/>
</dbReference>
<evidence type="ECO:0000256" key="14">
    <source>
        <dbReference type="ARBA" id="ARBA00023128"/>
    </source>
</evidence>
<dbReference type="GO" id="GO:0008360">
    <property type="term" value="P:regulation of cell shape"/>
    <property type="evidence" value="ECO:0007669"/>
    <property type="project" value="UniProtKB-KW"/>
</dbReference>
<keyword evidence="10" id="KW-0677">Repeat</keyword>
<evidence type="ECO:0000313" key="22">
    <source>
        <dbReference type="EMBL" id="KAG6604015.1"/>
    </source>
</evidence>
<keyword evidence="15" id="KW-0472">Membrane</keyword>
<dbReference type="GO" id="GO:0072699">
    <property type="term" value="P:protein localization to cortical microtubule cytoskeleton"/>
    <property type="evidence" value="ECO:0007669"/>
    <property type="project" value="UniProtKB-ARBA"/>
</dbReference>
<dbReference type="FunFam" id="2.60.40.150:FF:000170">
    <property type="entry name" value="Protein CELLULOSE SYNTHASE INTERACTIVE 1"/>
    <property type="match status" value="1"/>
</dbReference>
<feature type="region of interest" description="Disordered" evidence="20">
    <location>
        <begin position="91"/>
        <end position="153"/>
    </location>
</feature>
<evidence type="ECO:0000256" key="6">
    <source>
        <dbReference type="ARBA" id="ARBA00022475"/>
    </source>
</evidence>
<dbReference type="GO" id="GO:0009653">
    <property type="term" value="P:anatomical structure morphogenesis"/>
    <property type="evidence" value="ECO:0007669"/>
    <property type="project" value="UniProtKB-ARBA"/>
</dbReference>
<evidence type="ECO:0000256" key="3">
    <source>
        <dbReference type="ARBA" id="ARBA00004413"/>
    </source>
</evidence>
<keyword evidence="16" id="KW-0206">Cytoskeleton</keyword>
<feature type="compositionally biased region" description="Polar residues" evidence="20">
    <location>
        <begin position="96"/>
        <end position="112"/>
    </location>
</feature>
<evidence type="ECO:0000256" key="11">
    <source>
        <dbReference type="ARBA" id="ARBA00022792"/>
    </source>
</evidence>
<dbReference type="InterPro" id="IPR000225">
    <property type="entry name" value="Armadillo"/>
</dbReference>
<evidence type="ECO:0000256" key="17">
    <source>
        <dbReference type="ARBA" id="ARBA00023316"/>
    </source>
</evidence>
<dbReference type="GO" id="GO:0009664">
    <property type="term" value="P:plant-type cell wall organization"/>
    <property type="evidence" value="ECO:0007669"/>
    <property type="project" value="UniProtKB-ARBA"/>
</dbReference>
<feature type="compositionally biased region" description="Polar residues" evidence="20">
    <location>
        <begin position="42"/>
        <end position="58"/>
    </location>
</feature>
<sequence>MWRRSILELSSRQSVGRTPRKISPQVQCWRTSPCISTRREFSSQNPKPQLTNGPPKSGNSFPKVVFGSVVVGAAVFAAYQTGYLDQLTGGKEQNRSVESTKTVVQKSDSDNVQPLVVQKSDSSSREETKTLNSVTEETESLNPIVESTEQTVKTDGHLPHLEALGEEQDGSQFQDSSRTMPHENTEEENLPEFRQSISEVEDKNLESKTFTDVNLDMQSTESSTRDQPHEEVQATPMSSKIDAAPEQIDVRIPPQEDTSAEAKLKELNDTGVAIEQPCSLLEAYQLKDEAGMTSLGGDGKDKSNKFYKETEALIAEIEELNDGYISKDGKLVIDFLQAIHAAEKRQAELDYRVFSDEMRALKEKMEKELRDARARELMHAEEAAILDKELKRERTKAAAALKSLQEKLEEKFQKELEQKENEEELKLRKLQDIAKAELAAAIASEKAAQIEKIAEANLHINALCMAFYARSEEARHSHSAQKLALGALALEDALSRGLPIQAEIEALRVDLQGIDKDSNLELVLSSIPKEILNHGSDTLLQITQKFDALKAPLRHLSLIPPGGGGILAHSLAYVASWIKVREVDQSGTGIESIINRVESYLAEGNLAEAAHSLEEGVKDTKAEEIVHDWKTGGCIKELLHCILFLGGCYAINRKLAATLTWRLAASNGSSHPTNDLEKNMDGKIHDSEPPTPHSFMKMGSRDRNSMEDPDGTLASVAQCIEQLRQSSSSVQEKEFSLKQLLELIDTRESAFSAVGSHSQAVPVLVTLLRSGSLGVKIQAATVLGSLCKENELRVKVLLGGCIPPLLGLLKSSSSEGQVAAAKTIYAVSQGGARDHVGSKIFSTEGVVPVLWELLHNGLKSGNVVSLLTGALRNLSSSTEGFWSATIDAGGVDILVNLLAAGEPNTQANVCFLLAHVMMEDASYCSKVLAAEATKKLLKLIGPGNEASVRAEAAGALKSLSAQCKDARREVASSNGIPALINATIAPSKEFMQGEYAQALQENAMCALANISGGLSYVISSLGQSLEACTSATQTADTLGALASALMIYDSKEESTRASDPIIVEQTLIKQFKSRVTFLVQERTIEALASLYGNGILAVKLANSDAKRLLVGLITMATNEVQEELVRALLTLCNNEGSLWRALQGREGVQLLISLLGLSSEQQQECAVALLCLLSNENDESKWAITAAGGIPPLVQILESGSAKAKEDSATILRNLCNHSEDIRACVESADAVPALLWLLKNGSSNGKEIAAKTLNHLIHKSDTATISQLTALLTSDLPESKVYVLDALRSMLSVAPLNDIVREGTAANDAIETMIKILSSNREETQAKSASALAGIFEIRKDLRESSIAIKTLLSVIKLLKVESDNILVEASRCLAAIFLSIKENKEVAAAARDVLSALVVLAKSAVLEVAELSTCALANLLLDSDVSEKAVTEEIIFPATRVLREGTMSGKTLAAAGIARLLRSHRIDHSITDCVNSAGTVLALVSFLGSADSRTVSTSEALDALAILSRSEGVGGHMKPAWAVLAEFPQSISPIVASITDATPILQDKAIEVLARLCRNQPGVIGEEVVTASGCIASVSRRVINSTNIKVKIGGTALLVCAAKVNHHRLLEDLQASNSCSLLIQSLVAILSSSQSSPLGNQTDTDTEFISIYRLAKENTDGTESNKATAVIYGVSLAIWLLSLLACHDGRSKTVIMETGAVEVLTDGISNYYSQYAQMDFKEDSSIWISSLLLAILFQDRDIIRAHATMKSIPVITNLLKSEESANRYFAAQAIASLVCNGSRGTLLSVANSGAAGGLISLLGCADADIFDLLELSEEFMLVRYPEQVALERLFRVDDIRTGATSRKAIPALVDLLKPIPDRPGAPFLALGILTQLAKDCPSNKIVMVESGALEALTKYLSLGPQDATEEAATDLLGILFSSSEIRRHESAFSAVSQLVAVLRLGGRGARYSAAKALESLFSADHIRNAETSRQAVQPLVEILSTGLEREQHAAIAALVRLLSENPSRALAVADVEMNAIDVLCRILSTNCTMDLKGDAAELCCVLFGNTRIRSTVAAARCVEPLVSLLVTEFSPAQLSVVRALDKLVDDEQLAELVAAHGAVIPLVGLLYGRNYMLHEAVSRALVKLGKDRPACKMEMVKAGVIESILDILLEAPDFLCSAFAELLRILTNNASIAKGPSAAKVVEPLFLLLTRQEFGPDGQHSALQVLVNILEHPQCRADYTLTSHQAIDPLIPLLDSPAPAVQQLAAELLSHLLMEEHLQKNSVTQQVIGPLIRVLGSGIQILQQRAVKALVSIALTWPNEIAKEGGVSELSKVILQADPSLPHSLWESAATVLASILQFSSEFYLEVPVAVLVRLLRSGLESTVVGALNALLVLESDDATSAEAMAESGAIEALLELLRSHQCEETAARLLEILLNNVKIRETKVTKSAIVPLSQYLLDPQTQAQQPRLLATLALGDLFQNEGLARSTDAVSACRALVNVLEDQPTEEMKVVAICALQNLVMYSRSNKRAVAEAGGVQVVLDLIGSSDPETSVQAAMFVKLLFSNHTIQEYASSETVRAITAAIEKDLWATGTVNEEYLKALNSLFSNFPRLRATEPATLSIPHLVTSLKTGTEATQEAALDALFLLRQAWSACPAEVSRAQSVAAADAIPLLQYLIQSGPPRFQEKAEFLLQCLPGTLLVIIKRGNNMKQSVGNPSVFCKLTLGNTPPRQTKIVSTGPNPEWDESFAWSFESPPKGQKLHISCKNKSKMGKSSFGKVTIQIDKVVMLGAVAGEYTLLPESKSGPRNLEIEFQWSNK</sequence>
<evidence type="ECO:0000256" key="9">
    <source>
        <dbReference type="ARBA" id="ARBA00022692"/>
    </source>
</evidence>